<dbReference type="Proteomes" id="UP000063234">
    <property type="component" value="Chromosome"/>
</dbReference>
<feature type="transmembrane region" description="Helical" evidence="1">
    <location>
        <begin position="6"/>
        <end position="30"/>
    </location>
</feature>
<dbReference type="EMBL" id="AP013035">
    <property type="protein sequence ID" value="BAT71300.1"/>
    <property type="molecule type" value="Genomic_DNA"/>
</dbReference>
<dbReference type="STRING" id="1298851.TST_0493"/>
<evidence type="ECO:0000256" key="1">
    <source>
        <dbReference type="SAM" id="Phobius"/>
    </source>
</evidence>
<dbReference type="KEGG" id="ttk:TST_0493"/>
<protein>
    <submittedName>
        <fullName evidence="2">Uncharacterized protein</fullName>
    </submittedName>
</protein>
<evidence type="ECO:0000313" key="3">
    <source>
        <dbReference type="Proteomes" id="UP000063234"/>
    </source>
</evidence>
<name>A0A0S3QSK7_THET7</name>
<reference evidence="3" key="1">
    <citation type="journal article" date="2018" name="Science">
        <title>A primordial and reversible TCA cycle in a facultatively chemolithoautotrophic thermophile.</title>
        <authorList>
            <person name="Nunoura T."/>
            <person name="Chikaraishi Y."/>
            <person name="Izaki R."/>
            <person name="Suwa T."/>
            <person name="Sato T."/>
            <person name="Harada T."/>
            <person name="Mori K."/>
            <person name="Kato Y."/>
            <person name="Miyazaki M."/>
            <person name="Shimamura S."/>
            <person name="Yanagawa K."/>
            <person name="Shuto A."/>
            <person name="Ohkouchi N."/>
            <person name="Fujita N."/>
            <person name="Takaki Y."/>
            <person name="Atomi H."/>
            <person name="Takai K."/>
        </authorList>
    </citation>
    <scope>NUCLEOTIDE SEQUENCE [LARGE SCALE GENOMIC DNA]</scope>
    <source>
        <strain evidence="3">DSM 17441 / JCM 13301 / NBRC 103674 / ABI70S6</strain>
    </source>
</reference>
<keyword evidence="1" id="KW-0812">Transmembrane</keyword>
<accession>A0A0S3QSK7</accession>
<sequence>MFLLQITIYYLVIRLSTVYLINNSLTYLMLRSMLLDMKTFQNLKSTKVDAQLVKPQWVWIEYIDHEPCVFYLGNAGSYGVSKGHGLLSDFFRACISFLEEKQESALLNFAQNYGPLVYNLRTLHKVLNNDIHKVTSSAFEFFGYYPSTITKRRKDRNNSKRVVTYQDLLFFIREAVRDGLNTNLTYIMLLSKQQLYERFRICETNSNIDNSMDYLGLLKVNTYFGSKEVVAEDKELYIVIGEPIEMLKEIFGWFLDCFKSYEETHNPADFNDVIVWLNEEACFRFEPDGTLKFKINTLMGVIIYQLLNALVSKRFEVKKCKTCGKLFIASRKDQLYCSNACRYIAFTSRQDQKEN</sequence>
<proteinExistence type="predicted"/>
<keyword evidence="3" id="KW-1185">Reference proteome</keyword>
<evidence type="ECO:0000313" key="2">
    <source>
        <dbReference type="EMBL" id="BAT71300.1"/>
    </source>
</evidence>
<organism evidence="2 3">
    <name type="scientific">Thermosulfidibacter takaii (strain DSM 17441 / JCM 13301 / NBRC 103674 / ABI70S6)</name>
    <dbReference type="NCBI Taxonomy" id="1298851"/>
    <lineage>
        <taxon>Bacteria</taxon>
        <taxon>Pseudomonadati</taxon>
        <taxon>Thermosulfidibacterota</taxon>
        <taxon>Thermosulfidibacteria</taxon>
        <taxon>Thermosulfidibacterales</taxon>
        <taxon>Thermosulfidibacteraceae</taxon>
    </lineage>
</organism>
<dbReference type="AlphaFoldDB" id="A0A0S3QSK7"/>
<keyword evidence="1" id="KW-1133">Transmembrane helix</keyword>
<keyword evidence="1" id="KW-0472">Membrane</keyword>
<gene>
    <name evidence="2" type="ORF">TST_0493</name>
</gene>